<dbReference type="OrthoDB" id="6085082at2759"/>
<accession>A0A8B6G6U4</accession>
<comment type="caution">
    <text evidence="15">The sequence shown here is derived from an EMBL/GenBank/DDBJ whole genome shotgun (WGS) entry which is preliminary data.</text>
</comment>
<keyword evidence="8" id="KW-1133">Transmembrane helix</keyword>
<comment type="subcellular location">
    <subcellularLocation>
        <location evidence="1">Golgi apparatus membrane</location>
        <topology evidence="1">Single-pass type II membrane protein</topology>
    </subcellularLocation>
    <subcellularLocation>
        <location evidence="12">Golgi apparatus</location>
        <location evidence="12">Golgi stack membrane</location>
        <topology evidence="12">Single-pass type II membrane protein</topology>
    </subcellularLocation>
</comment>
<dbReference type="EMBL" id="UYJE01007953">
    <property type="protein sequence ID" value="VDI59591.1"/>
    <property type="molecule type" value="Genomic_DNA"/>
</dbReference>
<dbReference type="EC" id="2.4.1.-" evidence="12"/>
<evidence type="ECO:0000313" key="15">
    <source>
        <dbReference type="EMBL" id="VDI59591.1"/>
    </source>
</evidence>
<feature type="domain" description="Fucosyltransferase N-terminal" evidence="14">
    <location>
        <begin position="59"/>
        <end position="157"/>
    </location>
</feature>
<organism evidence="15 16">
    <name type="scientific">Mytilus galloprovincialis</name>
    <name type="common">Mediterranean mussel</name>
    <dbReference type="NCBI Taxonomy" id="29158"/>
    <lineage>
        <taxon>Eukaryota</taxon>
        <taxon>Metazoa</taxon>
        <taxon>Spiralia</taxon>
        <taxon>Lophotrochozoa</taxon>
        <taxon>Mollusca</taxon>
        <taxon>Bivalvia</taxon>
        <taxon>Autobranchia</taxon>
        <taxon>Pteriomorphia</taxon>
        <taxon>Mytilida</taxon>
        <taxon>Mytiloidea</taxon>
        <taxon>Mytilidae</taxon>
        <taxon>Mytilinae</taxon>
        <taxon>Mytilus</taxon>
    </lineage>
</organism>
<name>A0A8B6G6U4_MYTGA</name>
<dbReference type="InterPro" id="IPR031481">
    <property type="entry name" value="Glyco_tran_10_N"/>
</dbReference>
<dbReference type="GO" id="GO:0008417">
    <property type="term" value="F:fucosyltransferase activity"/>
    <property type="evidence" value="ECO:0007669"/>
    <property type="project" value="InterPro"/>
</dbReference>
<dbReference type="Pfam" id="PF17039">
    <property type="entry name" value="Glyco_tran_10_N"/>
    <property type="match status" value="1"/>
</dbReference>
<dbReference type="UniPathway" id="UPA00378"/>
<dbReference type="InterPro" id="IPR038577">
    <property type="entry name" value="GT10-like_C_sf"/>
</dbReference>
<evidence type="ECO:0000256" key="8">
    <source>
        <dbReference type="ARBA" id="ARBA00022989"/>
    </source>
</evidence>
<keyword evidence="11" id="KW-0325">Glycoprotein</keyword>
<evidence type="ECO:0000259" key="13">
    <source>
        <dbReference type="Pfam" id="PF00852"/>
    </source>
</evidence>
<dbReference type="SUPFAM" id="SSF53756">
    <property type="entry name" value="UDP-Glycosyltransferase/glycogen phosphorylase"/>
    <property type="match status" value="1"/>
</dbReference>
<keyword evidence="9 12" id="KW-0333">Golgi apparatus</keyword>
<evidence type="ECO:0000256" key="9">
    <source>
        <dbReference type="ARBA" id="ARBA00023034"/>
    </source>
</evidence>
<evidence type="ECO:0000256" key="1">
    <source>
        <dbReference type="ARBA" id="ARBA00004323"/>
    </source>
</evidence>
<dbReference type="FunFam" id="3.40.50.11660:FF:000002">
    <property type="entry name" value="Alpha-(1,3)-fucosyltransferase"/>
    <property type="match status" value="1"/>
</dbReference>
<dbReference type="PANTHER" id="PTHR48438:SF1">
    <property type="entry name" value="ALPHA-(1,3)-FUCOSYLTRANSFERASE C-RELATED"/>
    <property type="match status" value="1"/>
</dbReference>
<comment type="pathway">
    <text evidence="2">Protein modification; protein glycosylation.</text>
</comment>
<evidence type="ECO:0000256" key="7">
    <source>
        <dbReference type="ARBA" id="ARBA00022968"/>
    </source>
</evidence>
<keyword evidence="6 12" id="KW-0812">Transmembrane</keyword>
<evidence type="ECO:0000256" key="6">
    <source>
        <dbReference type="ARBA" id="ARBA00022692"/>
    </source>
</evidence>
<dbReference type="InterPro" id="IPR055270">
    <property type="entry name" value="Glyco_tran_10_C"/>
</dbReference>
<protein>
    <recommendedName>
        <fullName evidence="12">Fucosyltransferase</fullName>
        <ecNumber evidence="12">2.4.1.-</ecNumber>
    </recommendedName>
</protein>
<sequence>MFFFFSAKTLSVAVLAFLFGIWIIWTLRQIKDFERTNSNTFKKQPQHLRTHASNTYFTIIFYAKPAWFNPKTVVFDKCSFKNCELTIDKQLFSTSAAVIFHHDSFSTLPEKPSGQVWIFATLESPFYTSKSFNTDRSKMQFNWTMSYRKDAEGFSPYAFLRKQLHIPVKNYTSIFINKTNNIAWVVSHCQTQSKREAYVRELSKYIDVDIYGKCGKPCPFKEDCKIHLSKIYRFYLSFENSLCKDYVTEKILSMYIDGIDFIPIVRGAPNAGDILPHKTYISTSDFKSPQKLAAFLKMIGSDESRYISYLKEKEKYLNNGNGMLKAGICDICYHLNVRKQKPKIIDINKWLWENQCHLPNDIPSEK</sequence>
<keyword evidence="7" id="KW-0735">Signal-anchor</keyword>
<dbReference type="GO" id="GO:0032580">
    <property type="term" value="C:Golgi cisterna membrane"/>
    <property type="evidence" value="ECO:0007669"/>
    <property type="project" value="UniProtKB-SubCell"/>
</dbReference>
<evidence type="ECO:0000256" key="11">
    <source>
        <dbReference type="ARBA" id="ARBA00023180"/>
    </source>
</evidence>
<dbReference type="GO" id="GO:0000139">
    <property type="term" value="C:Golgi membrane"/>
    <property type="evidence" value="ECO:0007669"/>
    <property type="project" value="UniProtKB-SubCell"/>
</dbReference>
<keyword evidence="16" id="KW-1185">Reference proteome</keyword>
<dbReference type="PANTHER" id="PTHR48438">
    <property type="entry name" value="ALPHA-(1,3)-FUCOSYLTRANSFERASE C-RELATED"/>
    <property type="match status" value="1"/>
</dbReference>
<evidence type="ECO:0000256" key="10">
    <source>
        <dbReference type="ARBA" id="ARBA00023136"/>
    </source>
</evidence>
<dbReference type="InterPro" id="IPR001503">
    <property type="entry name" value="Glyco_trans_10"/>
</dbReference>
<evidence type="ECO:0000256" key="2">
    <source>
        <dbReference type="ARBA" id="ARBA00004922"/>
    </source>
</evidence>
<evidence type="ECO:0000256" key="4">
    <source>
        <dbReference type="ARBA" id="ARBA00022676"/>
    </source>
</evidence>
<dbReference type="Proteomes" id="UP000596742">
    <property type="component" value="Unassembled WGS sequence"/>
</dbReference>
<evidence type="ECO:0000256" key="12">
    <source>
        <dbReference type="RuleBase" id="RU003832"/>
    </source>
</evidence>
<evidence type="ECO:0000313" key="16">
    <source>
        <dbReference type="Proteomes" id="UP000596742"/>
    </source>
</evidence>
<keyword evidence="4 12" id="KW-0328">Glycosyltransferase</keyword>
<gene>
    <name evidence="15" type="ORF">MGAL_10B066287</name>
</gene>
<dbReference type="Gene3D" id="3.40.50.11660">
    <property type="entry name" value="Glycosyl transferase family 10, C-terminal domain"/>
    <property type="match status" value="1"/>
</dbReference>
<keyword evidence="5 12" id="KW-0808">Transferase</keyword>
<dbReference type="AlphaFoldDB" id="A0A8B6G6U4"/>
<keyword evidence="10" id="KW-0472">Membrane</keyword>
<proteinExistence type="inferred from homology"/>
<reference evidence="15" key="1">
    <citation type="submission" date="2018-11" db="EMBL/GenBank/DDBJ databases">
        <authorList>
            <person name="Alioto T."/>
            <person name="Alioto T."/>
        </authorList>
    </citation>
    <scope>NUCLEOTIDE SEQUENCE</scope>
</reference>
<feature type="domain" description="Fucosyltransferase C-terminal" evidence="13">
    <location>
        <begin position="177"/>
        <end position="350"/>
    </location>
</feature>
<comment type="similarity">
    <text evidence="3 12">Belongs to the glycosyltransferase 10 family.</text>
</comment>
<evidence type="ECO:0000256" key="3">
    <source>
        <dbReference type="ARBA" id="ARBA00008919"/>
    </source>
</evidence>
<evidence type="ECO:0000256" key="5">
    <source>
        <dbReference type="ARBA" id="ARBA00022679"/>
    </source>
</evidence>
<dbReference type="Pfam" id="PF00852">
    <property type="entry name" value="Glyco_transf_10"/>
    <property type="match status" value="1"/>
</dbReference>
<evidence type="ECO:0000259" key="14">
    <source>
        <dbReference type="Pfam" id="PF17039"/>
    </source>
</evidence>